<feature type="domain" description="Tudor" evidence="2">
    <location>
        <begin position="1970"/>
        <end position="2028"/>
    </location>
</feature>
<sequence length="3686" mass="408843">MNPAAPFRLTFCSPDDDLLRVWGVADRERYEYIESILEMVKERLADSAAAPKTAADVALGSLVLVKQGQQFKRGLIIRHESGTNSFKIRLLDVGGTCNVTVDDIRTTNAIPHLRAIGDAPCAQDYILGDSLVRPNRWSMDDINRANRVLRVHTDVKVLCTVAGLTLISWDVLDRSTVVPFSSFLVAQELADYASPEMVSTAVLRKCAPPSQFPTVPPPKMPQTMFRQPYAQPDMMSPPTMSIPRRTPPGLGVYPRPPPPRAALKPEIRLQQFKVETLPVGSHHEVYVCHVIEGAQSFMIQLKKNVDEKLGKLMARINDVNFHPEPINQIFTGLMCLGRFSEDNTLCRAVVSMVLTEGANLLFVDFGNSETVPFDAIFKIPPQFFEEPIMALGFTLAGLSPPLCTEEARRIFEDLVMNADSLLLSVTKPEIHLKQYCELYIRDNKGVKVSVKQMVLDKVKQMKPAEYKRLSFKQNSWNDVIVSYVESPTRFFVQLEANQPLLDTLMASVEEYCLTSTMKEFVYIEDVNENMAVCCPYSVDNKWYRGLIADEPLVGEELVVVFYVDYGNQDTVPFSKLRIMNHEMISQLPMQAVQCCLDIDIKFALREDVIETFVDLVDTKTYKMKVINVLPENVLLVNLFDENDRNIKDVLMSMFGQSEELVFPLADHSAKSAASQGSGNWRERKTSSNDGDFTAFRREDQQQRSRGKSDSQPADERGRRSSDYKRQDSRGVDETDDAARFSSKENSSSDRWSHDRATDKRSPRDDWSGKSNGRDDDRYGGQPRDDGGNRRFDRDADSRWNSRDGERKSYRRQDDGDSRDGGGSRDDNGERKPYRKRDDSGSRSSRDSDLKKSYNRDDRRGGGGGYRRNDDDRNRGGKSEWNGEKSNDVWSGKKNDSSWGGKKNDSDFGGRNNNSDWNGKKNDDWSNKSSSQKNDDWSNKNTYQKNDDWGNKNSNQKNDDWGNKNSNQKNDDWGNKNSNQKNDDWGNKNSNQKNDDWGNKNSNQKNDDWGNKNSNQKNDDWGNKSSNDYGNKRNDDWNNKKTDDWSSKKNDSDDWGSKKNYSEWKSKSSFDRDDRRPRRDNDYKPRDGSFNSRDGTRQRGGGYGAQNDGSKLLYPVFDKSEAEFQLSKGFPHVTEVLKKQTNTVRAKVEVSNVWMARLELTTFELSTPALSDGYPAGSKIAENDFQVGQQMNVVISWFLNPVHFYLIPAENADFRQLMETIQSDYPQRKNAELNSLSSGDFVVARCKDNVIYRAKVIQTRPGGATVSFVDYGNNESVGRSQIWTISGDHCSQPVQAVCCGLYNISSTGEGGQWSLPADVEKYFGKEKYSVKFVECREETTSKTWFVNLADEDNQDIADILVADGFAVKNTVLKSEELYDIELLRDQILPVFPGYIDSSKASKEFYVHIEPHKTEMIQASIAALAEKPELLVPLPTEKIREGEFCLGIQDEVYYRAQILSVNEADKVAHIMFIDYGDKNDVAFDSIKTMPENLMIYNSQIFECCLHDAELFTNEEAFYEALNEKDFMIKVMDVIDNKLSVFVYDINGVRLPYPVEVEETVDSLCSLPILKACEQVFITHISADKVYLARTSDTPFISELCEHLSTMYEVEEPTKVPLEPGVYYAVKSKVFESWYRSILPSADAQEVYYIDYGNTEPVEDLLAVKPLDKTFFVSPSYCVAASTSMKFTCADLTPLITAVAETVFRAKFEKQTDGWYVDLKCEKTGKTLIDFATACECSFERIESKTDADQKPYAAFGEWQLNEERNVSVAHVISPNSFYLHLASDVEKISAIQRSLQGAVHRSPPLIGPVDGLCAAQKSDGQWCRIAVSDKQTVFAVDFGETFTASVIKKLPLSFAEDQSNYIVECSLNVKPIEAGWSNASVSRFLDIVKSGKEIVAKLEFQKSPKLIDLIVDGVSVGSTMVDENLAQWKCHEVIVSHANSLSDFYLQEPEKENDLFALAEKLLPADAWENVEPTVDDFVVAQYEEDQQWYRAVVVKIEDDVKYVRFIDYGNESACSQFRVLPDSFKPIHPFATKCTLHSIPESVDDLNETFINLVASADGSFTAYFLSRVEPMLVMLYYNNTAIEDVLTEKPAEVVELPKDEVPTESVVYDNVAVCHINSPSSFYVQSETAPLDSVATALINVENAPVVEPAVGNIVAALFPCDGLWYRAKVCDMTDGINVLFTDYGNSCIVEELRQLPENAQAIPALAKHCAFTLPAGLEQWPDIAKQRFAELTCEGNTIFKLNLLEEGDPAYVDLQDVGVNVADELATLCKADLTASPLRSRASESTVLLSHVESLNEIWIQFQSPQLDEMVDEMANAETFEAIESVSEGSLVAALFNDDGAWYRAKVIKIADGVYDILFIDYGNGSSTSSIKSLPADLVNLPALAKCCQLKDFVEVAESHVDAVVAKLKEFVDAAQTFVVRELVESDNVNFVSLEYENKDLNTEMRTFYDTLVTSTAPVKSQSEDVSHEAQVHETAVPVQDVDVTENAKSVDAVRSEAVAVNENSIDNQPIISKDVTDTKLVAVADDMAGVGEVITDKVEHVTDTVESKNESGQVAGEPASSQYAEDDSLSHQKAEKLPEKAHEVISSVASADDTLEVTETASKIDIAENIILPQVDEQSEAESKSTASENDEKVEEMVTPEKRLDDSFGSEICDEAARVENTSSETCANTPLVSKDSCGEMREAFDLTPEFKTPMSKSVFDAEDSQMEEATQTDEDSNPDHFESAVGPVDSVSPFSTPGDRADEAELVDSSMESRDDDVQPVPSVTNEPVDESTTKNAPPLAEPEKFDDWELSDAASVADQSAVLVNEPVVLKSKSQFPISYSPPSVQFADANETDPDELADLLGGMKISDGLLKTPVKSMIKLQVKAPPPKVEEVKVGLLIDLGSSEENLAQSKPDPASVERSEEVPLDSKVESSTESISGEIPAVTRSTCDVESETAVTDQPRPVEQMGAAKSSELSNSTVVLAQPGGDSSTPIDSPIIGDSTLSDGESCEVVEETTDNIAQSLACDDHVGRKVENEMESDSKISDVASTKQSDLPSSDADKLPSFEEPIAGKESDESKIAVVEDDSKALKCDDTLSETAPDELSDSFIAKEVAESFFINLVASAENEFNSTSNPFLEEMSAEDLMTSLSSSSASELDISGDSTSAISYSNVARKDIFVSVQVHQNQSSIEDDTSARADIAQCPVRIKGDCLVSDVQSPPTEENVPSLVVKDDSTTSTDVAEGAPSLAQESAQFLPAVKDVFPISSDDAQSPPINRDVSPIREDDAQRPSFVKDVLSPPNVASIKPEDAHVGSDLSLESFRFVPPKDMRLGMSSRPERSLPDSISSSEQDDDTSPKDNSDHSNSRTAVTAEDAPAVEASFEQSTQPTEEDNESLPSSGAAEVTRTLANACQFDESFKTASLNFHGEKPSKTDAATSEQSPNTTQPPELNASTNDRDDNDSVYFDSCAEASSIVHSDDDQQPKSFGSSTSDETSFGSGCETDEVTADLVTVSFVNTPGDFFVQRVTDQEALRNIEKQLDECKNAEIALEEVHSSGSDAEKVNFYGAEIDDRLFRVRVLNTDCAGEIGAEYTVCCIDYGRVCSVRKLFALPESLQSVCALATACSLMLPCYLSTWPVSVCHEFEQLVMTEQPKFHLKYHPIVANLPVVDLVKGSCSIGQRMKTLCEEFNENYEVDDTQGEWKSM</sequence>
<organism evidence="3 4">
    <name type="scientific">Parthenolecanium corni</name>
    <dbReference type="NCBI Taxonomy" id="536013"/>
    <lineage>
        <taxon>Eukaryota</taxon>
        <taxon>Metazoa</taxon>
        <taxon>Ecdysozoa</taxon>
        <taxon>Arthropoda</taxon>
        <taxon>Hexapoda</taxon>
        <taxon>Insecta</taxon>
        <taxon>Pterygota</taxon>
        <taxon>Neoptera</taxon>
        <taxon>Paraneoptera</taxon>
        <taxon>Hemiptera</taxon>
        <taxon>Sternorrhyncha</taxon>
        <taxon>Coccoidea</taxon>
        <taxon>Coccidae</taxon>
        <taxon>Parthenolecanium</taxon>
    </lineage>
</organism>
<dbReference type="InterPro" id="IPR035437">
    <property type="entry name" value="SNase_OB-fold_sf"/>
</dbReference>
<feature type="compositionally biased region" description="Basic and acidic residues" evidence="1">
    <location>
        <begin position="3015"/>
        <end position="3028"/>
    </location>
</feature>
<feature type="domain" description="Tudor" evidence="2">
    <location>
        <begin position="527"/>
        <end position="586"/>
    </location>
</feature>
<accession>A0AAN9Y3Z8</accession>
<feature type="domain" description="Tudor" evidence="2">
    <location>
        <begin position="1436"/>
        <end position="1494"/>
    </location>
</feature>
<dbReference type="InterPro" id="IPR002999">
    <property type="entry name" value="Tudor"/>
</dbReference>
<reference evidence="3 4" key="1">
    <citation type="submission" date="2024-03" db="EMBL/GenBank/DDBJ databases">
        <title>Adaptation during the transition from Ophiocordyceps entomopathogen to insect associate is accompanied by gene loss and intensified selection.</title>
        <authorList>
            <person name="Ward C.M."/>
            <person name="Onetto C.A."/>
            <person name="Borneman A.R."/>
        </authorList>
    </citation>
    <scope>NUCLEOTIDE SEQUENCE [LARGE SCALE GENOMIC DNA]</scope>
    <source>
        <strain evidence="3">AWRI1</strain>
        <tissue evidence="3">Single Adult Female</tissue>
    </source>
</reference>
<name>A0AAN9Y3Z8_9HEMI</name>
<evidence type="ECO:0000313" key="3">
    <source>
        <dbReference type="EMBL" id="KAK7591076.1"/>
    </source>
</evidence>
<evidence type="ECO:0000259" key="2">
    <source>
        <dbReference type="PROSITE" id="PS50304"/>
    </source>
</evidence>
<protein>
    <recommendedName>
        <fullName evidence="2">Tudor domain-containing protein</fullName>
    </recommendedName>
</protein>
<dbReference type="SMART" id="SM00333">
    <property type="entry name" value="TUDOR"/>
    <property type="match status" value="9"/>
</dbReference>
<feature type="region of interest" description="Disordered" evidence="1">
    <location>
        <begin position="2889"/>
        <end position="2991"/>
    </location>
</feature>
<evidence type="ECO:0000313" key="4">
    <source>
        <dbReference type="Proteomes" id="UP001367676"/>
    </source>
</evidence>
<feature type="compositionally biased region" description="Polar residues" evidence="1">
    <location>
        <begin position="2958"/>
        <end position="2978"/>
    </location>
</feature>
<dbReference type="InterPro" id="IPR050621">
    <property type="entry name" value="Tudor_domain_containing"/>
</dbReference>
<feature type="domain" description="Tudor" evidence="2">
    <location>
        <begin position="328"/>
        <end position="386"/>
    </location>
</feature>
<dbReference type="Proteomes" id="UP001367676">
    <property type="component" value="Unassembled WGS sequence"/>
</dbReference>
<feature type="compositionally biased region" description="Polar residues" evidence="1">
    <location>
        <begin position="3031"/>
        <end position="3040"/>
    </location>
</feature>
<feature type="compositionally biased region" description="Polar residues" evidence="1">
    <location>
        <begin position="3416"/>
        <end position="3436"/>
    </location>
</feature>
<dbReference type="PANTHER" id="PTHR22948:SF29">
    <property type="entry name" value="FI02030P-RELATED"/>
    <property type="match status" value="1"/>
</dbReference>
<dbReference type="Gene3D" id="2.30.30.140">
    <property type="match status" value="9"/>
</dbReference>
<feature type="region of interest" description="Disordered" evidence="1">
    <location>
        <begin position="3310"/>
        <end position="3383"/>
    </location>
</feature>
<feature type="compositionally biased region" description="Basic and acidic residues" evidence="1">
    <location>
        <begin position="3337"/>
        <end position="3347"/>
    </location>
</feature>
<dbReference type="Gene3D" id="2.40.50.90">
    <property type="match status" value="5"/>
</dbReference>
<feature type="compositionally biased region" description="Acidic residues" evidence="1">
    <location>
        <begin position="2704"/>
        <end position="2719"/>
    </location>
</feature>
<feature type="region of interest" description="Disordered" evidence="1">
    <location>
        <begin position="3015"/>
        <end position="3062"/>
    </location>
</feature>
<feature type="region of interest" description="Disordered" evidence="1">
    <location>
        <begin position="2544"/>
        <end position="2587"/>
    </location>
</feature>
<evidence type="ECO:0000256" key="1">
    <source>
        <dbReference type="SAM" id="MobiDB-lite"/>
    </source>
</evidence>
<feature type="compositionally biased region" description="Basic and acidic residues" evidence="1">
    <location>
        <begin position="3310"/>
        <end position="3324"/>
    </location>
</feature>
<keyword evidence="4" id="KW-1185">Reference proteome</keyword>
<dbReference type="EMBL" id="JBBCAQ010000022">
    <property type="protein sequence ID" value="KAK7591076.1"/>
    <property type="molecule type" value="Genomic_DNA"/>
</dbReference>
<dbReference type="GO" id="GO:0030719">
    <property type="term" value="P:P granule organization"/>
    <property type="evidence" value="ECO:0007669"/>
    <property type="project" value="TreeGrafter"/>
</dbReference>
<comment type="caution">
    <text evidence="3">The sequence shown here is derived from an EMBL/GenBank/DDBJ whole genome shotgun (WGS) entry which is preliminary data.</text>
</comment>
<feature type="compositionally biased region" description="Basic and acidic residues" evidence="1">
    <location>
        <begin position="694"/>
        <end position="907"/>
    </location>
</feature>
<feature type="region of interest" description="Disordered" evidence="1">
    <location>
        <begin position="2616"/>
        <end position="2641"/>
    </location>
</feature>
<feature type="compositionally biased region" description="Polar residues" evidence="1">
    <location>
        <begin position="2930"/>
        <end position="2943"/>
    </location>
</feature>
<feature type="compositionally biased region" description="Basic and acidic residues" evidence="1">
    <location>
        <begin position="1029"/>
        <end position="1086"/>
    </location>
</feature>
<dbReference type="GO" id="GO:0007283">
    <property type="term" value="P:spermatogenesis"/>
    <property type="evidence" value="ECO:0007669"/>
    <property type="project" value="TreeGrafter"/>
</dbReference>
<gene>
    <name evidence="3" type="ORF">V9T40_002689</name>
</gene>
<dbReference type="GO" id="GO:0034587">
    <property type="term" value="P:piRNA processing"/>
    <property type="evidence" value="ECO:0007669"/>
    <property type="project" value="TreeGrafter"/>
</dbReference>
<feature type="domain" description="Tudor" evidence="2">
    <location>
        <begin position="2148"/>
        <end position="2205"/>
    </location>
</feature>
<feature type="domain" description="Tudor" evidence="2">
    <location>
        <begin position="2326"/>
        <end position="2384"/>
    </location>
</feature>
<dbReference type="GO" id="GO:0043186">
    <property type="term" value="C:P granule"/>
    <property type="evidence" value="ECO:0007669"/>
    <property type="project" value="TreeGrafter"/>
</dbReference>
<feature type="region of interest" description="Disordered" evidence="1">
    <location>
        <begin position="671"/>
        <end position="1106"/>
    </location>
</feature>
<dbReference type="PANTHER" id="PTHR22948">
    <property type="entry name" value="TUDOR DOMAIN CONTAINING PROTEIN"/>
    <property type="match status" value="1"/>
</dbReference>
<feature type="compositionally biased region" description="Polar residues" evidence="1">
    <location>
        <begin position="3465"/>
        <end position="3479"/>
    </location>
</feature>
<feature type="domain" description="Tudor" evidence="2">
    <location>
        <begin position="1234"/>
        <end position="1291"/>
    </location>
</feature>
<dbReference type="SUPFAM" id="SSF63748">
    <property type="entry name" value="Tudor/PWWP/MBT"/>
    <property type="match status" value="8"/>
</dbReference>
<proteinExistence type="predicted"/>
<feature type="region of interest" description="Disordered" evidence="1">
    <location>
        <begin position="3247"/>
        <end position="3292"/>
    </location>
</feature>
<dbReference type="Pfam" id="PF00567">
    <property type="entry name" value="TUDOR"/>
    <property type="match status" value="10"/>
</dbReference>
<dbReference type="PROSITE" id="PS50304">
    <property type="entry name" value="TUDOR"/>
    <property type="match status" value="7"/>
</dbReference>
<feature type="compositionally biased region" description="Basic and acidic residues" evidence="1">
    <location>
        <begin position="2902"/>
        <end position="2917"/>
    </location>
</feature>
<feature type="compositionally biased region" description="Basic and acidic residues" evidence="1">
    <location>
        <begin position="3043"/>
        <end position="3062"/>
    </location>
</feature>
<dbReference type="CDD" id="cd20379">
    <property type="entry name" value="Tudor_dTUD-like"/>
    <property type="match status" value="1"/>
</dbReference>
<feature type="region of interest" description="Disordered" evidence="1">
    <location>
        <begin position="2704"/>
        <end position="2790"/>
    </location>
</feature>
<feature type="compositionally biased region" description="Basic and acidic residues" evidence="1">
    <location>
        <begin position="2570"/>
        <end position="2585"/>
    </location>
</feature>
<feature type="region of interest" description="Disordered" evidence="1">
    <location>
        <begin position="3406"/>
        <end position="3482"/>
    </location>
</feature>